<keyword evidence="6" id="KW-1185">Reference proteome</keyword>
<organism evidence="5 6">
    <name type="scientific">Rhizopogon vesiculosus</name>
    <dbReference type="NCBI Taxonomy" id="180088"/>
    <lineage>
        <taxon>Eukaryota</taxon>
        <taxon>Fungi</taxon>
        <taxon>Dikarya</taxon>
        <taxon>Basidiomycota</taxon>
        <taxon>Agaricomycotina</taxon>
        <taxon>Agaricomycetes</taxon>
        <taxon>Agaricomycetidae</taxon>
        <taxon>Boletales</taxon>
        <taxon>Suillineae</taxon>
        <taxon>Rhizopogonaceae</taxon>
        <taxon>Rhizopogon</taxon>
    </lineage>
</organism>
<keyword evidence="2" id="KW-0560">Oxidoreductase</keyword>
<dbReference type="PANTHER" id="PTHR10209">
    <property type="entry name" value="OXIDOREDUCTASE, 2OG-FE II OXYGENASE FAMILY PROTEIN"/>
    <property type="match status" value="1"/>
</dbReference>
<dbReference type="Gene3D" id="2.60.120.330">
    <property type="entry name" value="B-lactam Antibiotic, Isopenicillin N Synthase, Chain"/>
    <property type="match status" value="1"/>
</dbReference>
<dbReference type="EMBL" id="LVVM01001565">
    <property type="protein sequence ID" value="OJA18268.1"/>
    <property type="molecule type" value="Genomic_DNA"/>
</dbReference>
<evidence type="ECO:0000313" key="6">
    <source>
        <dbReference type="Proteomes" id="UP000183567"/>
    </source>
</evidence>
<proteinExistence type="predicted"/>
<dbReference type="InterPro" id="IPR027443">
    <property type="entry name" value="IPNS-like_sf"/>
</dbReference>
<dbReference type="STRING" id="180088.A0A1J8R2Y9"/>
<dbReference type="SUPFAM" id="SSF51197">
    <property type="entry name" value="Clavaminate synthase-like"/>
    <property type="match status" value="1"/>
</dbReference>
<feature type="domain" description="Non-haem dioxygenase N-terminal" evidence="4">
    <location>
        <begin position="17"/>
        <end position="134"/>
    </location>
</feature>
<dbReference type="AlphaFoldDB" id="A0A1J8R2Y9"/>
<protein>
    <recommendedName>
        <fullName evidence="4">Non-haem dioxygenase N-terminal domain-containing protein</fullName>
    </recommendedName>
</protein>
<keyword evidence="1" id="KW-0479">Metal-binding</keyword>
<gene>
    <name evidence="5" type="ORF">AZE42_04988</name>
</gene>
<dbReference type="PANTHER" id="PTHR10209:SF804">
    <property type="entry name" value="FE2OG DIOXYGENASE DOMAIN-CONTAINING PROTEIN"/>
    <property type="match status" value="1"/>
</dbReference>
<accession>A0A1J8R2Y9</accession>
<evidence type="ECO:0000256" key="3">
    <source>
        <dbReference type="ARBA" id="ARBA00023004"/>
    </source>
</evidence>
<evidence type="ECO:0000259" key="4">
    <source>
        <dbReference type="Pfam" id="PF14226"/>
    </source>
</evidence>
<evidence type="ECO:0000313" key="5">
    <source>
        <dbReference type="EMBL" id="OJA18268.1"/>
    </source>
</evidence>
<dbReference type="Proteomes" id="UP000183567">
    <property type="component" value="Unassembled WGS sequence"/>
</dbReference>
<name>A0A1J8R2Y9_9AGAM</name>
<sequence length="206" mass="22832">MSLAESASAIKSDFEDIPVIDLSRATSPNESERKVLAHQIRDACMNAGLFYDTALKAIKEYFSLPVEEKMKVWACTLSTVLYHKHVANFRGYSPLLDGNIEPGNSGDMHEGFDINWEELEADGVMAGTNVWPEHPDGFREAMLTYYHASIAVGKMLFPLFALSLDLPEEYFDEKTRESAACMSPSHFPPQTGSLDDPVIGIGAHTK</sequence>
<dbReference type="OrthoDB" id="288590at2759"/>
<comment type="caution">
    <text evidence="5">The sequence shown here is derived from an EMBL/GenBank/DDBJ whole genome shotgun (WGS) entry which is preliminary data.</text>
</comment>
<keyword evidence="3" id="KW-0408">Iron</keyword>
<reference evidence="5 6" key="1">
    <citation type="submission" date="2016-03" db="EMBL/GenBank/DDBJ databases">
        <title>Comparative genomics of the ectomycorrhizal sister species Rhizopogon vinicolor and Rhizopogon vesiculosus (Basidiomycota: Boletales) reveals a divergence of the mating type B locus.</title>
        <authorList>
            <person name="Mujic A.B."/>
            <person name="Kuo A."/>
            <person name="Tritt A."/>
            <person name="Lipzen A."/>
            <person name="Chen C."/>
            <person name="Johnson J."/>
            <person name="Sharma A."/>
            <person name="Barry K."/>
            <person name="Grigoriev I.V."/>
            <person name="Spatafora J.W."/>
        </authorList>
    </citation>
    <scope>NUCLEOTIDE SEQUENCE [LARGE SCALE GENOMIC DNA]</scope>
    <source>
        <strain evidence="5 6">AM-OR11-056</strain>
    </source>
</reference>
<evidence type="ECO:0000256" key="2">
    <source>
        <dbReference type="ARBA" id="ARBA00023002"/>
    </source>
</evidence>
<dbReference type="InterPro" id="IPR026992">
    <property type="entry name" value="DIOX_N"/>
</dbReference>
<evidence type="ECO:0000256" key="1">
    <source>
        <dbReference type="ARBA" id="ARBA00022723"/>
    </source>
</evidence>
<dbReference type="GO" id="GO:0046872">
    <property type="term" value="F:metal ion binding"/>
    <property type="evidence" value="ECO:0007669"/>
    <property type="project" value="UniProtKB-KW"/>
</dbReference>
<dbReference type="Pfam" id="PF14226">
    <property type="entry name" value="DIOX_N"/>
    <property type="match status" value="1"/>
</dbReference>
<dbReference type="GO" id="GO:0016491">
    <property type="term" value="F:oxidoreductase activity"/>
    <property type="evidence" value="ECO:0007669"/>
    <property type="project" value="UniProtKB-KW"/>
</dbReference>